<proteinExistence type="predicted"/>
<dbReference type="Proteomes" id="UP001327225">
    <property type="component" value="Chromosome"/>
</dbReference>
<organism evidence="8 9">
    <name type="scientific">Nocardioides bizhenqiangii</name>
    <dbReference type="NCBI Taxonomy" id="3095076"/>
    <lineage>
        <taxon>Bacteria</taxon>
        <taxon>Bacillati</taxon>
        <taxon>Actinomycetota</taxon>
        <taxon>Actinomycetes</taxon>
        <taxon>Propionibacteriales</taxon>
        <taxon>Nocardioidaceae</taxon>
        <taxon>Nocardioides</taxon>
    </lineage>
</organism>
<name>A0ABZ0ZJT8_9ACTN</name>
<feature type="transmembrane region" description="Helical" evidence="6">
    <location>
        <begin position="603"/>
        <end position="622"/>
    </location>
</feature>
<evidence type="ECO:0000313" key="8">
    <source>
        <dbReference type="EMBL" id="WQQ24702.1"/>
    </source>
</evidence>
<evidence type="ECO:0000313" key="9">
    <source>
        <dbReference type="Proteomes" id="UP001327225"/>
    </source>
</evidence>
<evidence type="ECO:0000256" key="1">
    <source>
        <dbReference type="ARBA" id="ARBA00004651"/>
    </source>
</evidence>
<evidence type="ECO:0000256" key="3">
    <source>
        <dbReference type="ARBA" id="ARBA00022692"/>
    </source>
</evidence>
<keyword evidence="3 6" id="KW-0812">Transmembrane</keyword>
<evidence type="ECO:0000256" key="6">
    <source>
        <dbReference type="SAM" id="Phobius"/>
    </source>
</evidence>
<sequence>MRSRLLAGLWLRRGTHLTIAVAIAVVAAGPMAVRADGAETALLAPLLLLAAGLVLAAGLAVGARRRHEAALLRLRGRPGPSVARALVAEPLVPVLLGGAAGAGLCWAVAPEQVAFAVAAVGVAAVVVVSAMLVALREPLPDLLGERARRLTGGTATRFVAVLIIVAAAVAVLRRGSDGPAWLPFAGPTLVGLAVGVTATWLVRIAAGWLTKRPDLRPVLVGRRLQSPRATAGLPLVIAGATLLGLATNLLLAVQDWEDDTRAVTAGAPQVVPYAGGADAVLAATHAADPDGRWLMAAIRVFADDRAVSRRVYLDTARYERVVGDSLDDTPAEEGSAAVAGLHDAAITAEPEPMTTGDFLTATVSSDSPLAAFVLVSVTTDGVEGSAQQDLFLQVPPGGSTTTFVPLSRCDAGCRVLGIEVATGQPCVSDNWNRPRCRRPVIRISKLNVGGLDLLDREWNLDEPDERPPGEVRQTAKALDVRPSRAGASFLTSDRTIWSVPVVATTSVDWEGEPQAPTTSSLSRTAEVLATVPALPLVGSGGTVLDLPTATLEGGSAVAAAEPWILARADTPDDVIAAVGSPLIPSQISASTIDESGSDLARRLVLVALGGLLLGVLGVLLPVSRLRAERTREHAALRVLGIETPELRSVSRAQSMLVAGVASVATAVATAAAVAAFASVVPVLRIQSAQLPLDTGLRPLPVLLAAGVVLVATLAAGAWASGSRGAASRPATLRKEAAG</sequence>
<feature type="transmembrane region" description="Helical" evidence="6">
    <location>
        <begin position="45"/>
        <end position="64"/>
    </location>
</feature>
<keyword evidence="2" id="KW-1003">Cell membrane</keyword>
<feature type="transmembrane region" description="Helical" evidence="6">
    <location>
        <begin position="115"/>
        <end position="135"/>
    </location>
</feature>
<feature type="transmembrane region" description="Helical" evidence="6">
    <location>
        <begin position="699"/>
        <end position="719"/>
    </location>
</feature>
<gene>
    <name evidence="8" type="ORF">SHK19_12065</name>
</gene>
<keyword evidence="5 6" id="KW-0472">Membrane</keyword>
<evidence type="ECO:0000256" key="4">
    <source>
        <dbReference type="ARBA" id="ARBA00022989"/>
    </source>
</evidence>
<keyword evidence="4 6" id="KW-1133">Transmembrane helix</keyword>
<dbReference type="EMBL" id="CP141059">
    <property type="protein sequence ID" value="WQQ24702.1"/>
    <property type="molecule type" value="Genomic_DNA"/>
</dbReference>
<feature type="transmembrane region" description="Helical" evidence="6">
    <location>
        <begin position="231"/>
        <end position="253"/>
    </location>
</feature>
<dbReference type="InterPro" id="IPR003838">
    <property type="entry name" value="ABC3_permease_C"/>
</dbReference>
<feature type="transmembrane region" description="Helical" evidence="6">
    <location>
        <begin position="184"/>
        <end position="210"/>
    </location>
</feature>
<feature type="domain" description="ABC3 transporter permease C-terminal" evidence="7">
    <location>
        <begin position="605"/>
        <end position="720"/>
    </location>
</feature>
<protein>
    <recommendedName>
        <fullName evidence="7">ABC3 transporter permease C-terminal domain-containing protein</fullName>
    </recommendedName>
</protein>
<dbReference type="Pfam" id="PF02687">
    <property type="entry name" value="FtsX"/>
    <property type="match status" value="1"/>
</dbReference>
<feature type="transmembrane region" description="Helical" evidence="6">
    <location>
        <begin position="85"/>
        <end position="109"/>
    </location>
</feature>
<feature type="transmembrane region" description="Helical" evidence="6">
    <location>
        <begin position="155"/>
        <end position="172"/>
    </location>
</feature>
<evidence type="ECO:0000256" key="2">
    <source>
        <dbReference type="ARBA" id="ARBA00022475"/>
    </source>
</evidence>
<feature type="transmembrane region" description="Helical" evidence="6">
    <location>
        <begin position="656"/>
        <end position="679"/>
    </location>
</feature>
<evidence type="ECO:0000259" key="7">
    <source>
        <dbReference type="Pfam" id="PF02687"/>
    </source>
</evidence>
<dbReference type="RefSeq" id="WP_322936350.1">
    <property type="nucleotide sequence ID" value="NZ_CP141059.1"/>
</dbReference>
<comment type="subcellular location">
    <subcellularLocation>
        <location evidence="1">Cell membrane</location>
        <topology evidence="1">Multi-pass membrane protein</topology>
    </subcellularLocation>
</comment>
<reference evidence="9" key="1">
    <citation type="submission" date="2023-12" db="EMBL/GenBank/DDBJ databases">
        <title>Novel species in genus Nocardioides.</title>
        <authorList>
            <person name="Zhou H."/>
        </authorList>
    </citation>
    <scope>NUCLEOTIDE SEQUENCE [LARGE SCALE GENOMIC DNA]</scope>
    <source>
        <strain evidence="9">HM61</strain>
    </source>
</reference>
<accession>A0ABZ0ZJT8</accession>
<keyword evidence="9" id="KW-1185">Reference proteome</keyword>
<evidence type="ECO:0000256" key="5">
    <source>
        <dbReference type="ARBA" id="ARBA00023136"/>
    </source>
</evidence>